<evidence type="ECO:0000256" key="5">
    <source>
        <dbReference type="ARBA" id="ARBA00022801"/>
    </source>
</evidence>
<dbReference type="GO" id="GO:0008239">
    <property type="term" value="F:dipeptidyl-peptidase activity"/>
    <property type="evidence" value="ECO:0007669"/>
    <property type="project" value="UniProtKB-UniRule"/>
</dbReference>
<dbReference type="SUPFAM" id="SSF50494">
    <property type="entry name" value="Trypsin-like serine proteases"/>
    <property type="match status" value="1"/>
</dbReference>
<keyword evidence="2 6" id="KW-0031">Aminopeptidase</keyword>
<dbReference type="GO" id="GO:0070009">
    <property type="term" value="F:serine-type aminopeptidase activity"/>
    <property type="evidence" value="ECO:0007669"/>
    <property type="project" value="UniProtKB-UniRule"/>
</dbReference>
<dbReference type="InterPro" id="IPR019500">
    <property type="entry name" value="Pep_S46"/>
</dbReference>
<dbReference type="PANTHER" id="PTHR38469">
    <property type="entry name" value="PERIPLASMIC PEPTIDASE SUBFAMILY S1B"/>
    <property type="match status" value="1"/>
</dbReference>
<dbReference type="GO" id="GO:0006508">
    <property type="term" value="P:proteolysis"/>
    <property type="evidence" value="ECO:0007669"/>
    <property type="project" value="UniProtKB-KW"/>
</dbReference>
<feature type="signal peptide" evidence="6">
    <location>
        <begin position="1"/>
        <end position="19"/>
    </location>
</feature>
<evidence type="ECO:0000256" key="3">
    <source>
        <dbReference type="ARBA" id="ARBA00022670"/>
    </source>
</evidence>
<dbReference type="OrthoDB" id="9805367at2"/>
<dbReference type="Proteomes" id="UP000199771">
    <property type="component" value="Unassembled WGS sequence"/>
</dbReference>
<dbReference type="STRING" id="1076937.SAMN04488120_10646"/>
<evidence type="ECO:0000256" key="1">
    <source>
        <dbReference type="ARBA" id="ARBA00010491"/>
    </source>
</evidence>
<dbReference type="GO" id="GO:0043171">
    <property type="term" value="P:peptide catabolic process"/>
    <property type="evidence" value="ECO:0007669"/>
    <property type="project" value="UniProtKB-UniRule"/>
</dbReference>
<gene>
    <name evidence="7" type="ORF">SAMN04488120_10646</name>
</gene>
<evidence type="ECO:0000313" key="8">
    <source>
        <dbReference type="Proteomes" id="UP000199771"/>
    </source>
</evidence>
<keyword evidence="3 6" id="KW-0645">Protease</keyword>
<comment type="similarity">
    <text evidence="1 6">Belongs to the peptidase S46 family.</text>
</comment>
<accession>A0A1I2J7N0</accession>
<proteinExistence type="inferred from homology"/>
<keyword evidence="6" id="KW-0720">Serine protease</keyword>
<evidence type="ECO:0000256" key="6">
    <source>
        <dbReference type="RuleBase" id="RU366067"/>
    </source>
</evidence>
<dbReference type="PANTHER" id="PTHR38469:SF1">
    <property type="entry name" value="PERIPLASMIC PEPTIDASE SUBFAMILY S1B"/>
    <property type="match status" value="1"/>
</dbReference>
<keyword evidence="8" id="KW-1185">Reference proteome</keyword>
<dbReference type="RefSeq" id="WP_091533633.1">
    <property type="nucleotide sequence ID" value="NZ_FOOC01000006.1"/>
</dbReference>
<name>A0A1I2J7N0_9GAMM</name>
<keyword evidence="4 6" id="KW-0732">Signal</keyword>
<dbReference type="Pfam" id="PF10459">
    <property type="entry name" value="Peptidase_S46"/>
    <property type="match status" value="1"/>
</dbReference>
<dbReference type="EC" id="3.4.14.-" evidence="6"/>
<dbReference type="AlphaFoldDB" id="A0A1I2J7N0"/>
<dbReference type="InterPro" id="IPR009003">
    <property type="entry name" value="Peptidase_S1_PA"/>
</dbReference>
<feature type="chain" id="PRO_5022992319" description="Dipeptidyl-peptidase" evidence="6">
    <location>
        <begin position="20"/>
        <end position="681"/>
    </location>
</feature>
<evidence type="ECO:0000313" key="7">
    <source>
        <dbReference type="EMBL" id="SFF50802.1"/>
    </source>
</evidence>
<dbReference type="EMBL" id="FOOC01000006">
    <property type="protein sequence ID" value="SFF50802.1"/>
    <property type="molecule type" value="Genomic_DNA"/>
</dbReference>
<organism evidence="7 8">
    <name type="scientific">Fontimonas thermophila</name>
    <dbReference type="NCBI Taxonomy" id="1076937"/>
    <lineage>
        <taxon>Bacteria</taxon>
        <taxon>Pseudomonadati</taxon>
        <taxon>Pseudomonadota</taxon>
        <taxon>Gammaproteobacteria</taxon>
        <taxon>Nevskiales</taxon>
        <taxon>Nevskiaceae</taxon>
        <taxon>Fontimonas</taxon>
    </lineage>
</organism>
<sequence length="681" mass="76146">MKQACVFLLLAVVAGPLSAAEGMWTLDNLPRAALKERYDFTPDAQWVDHVMKASVRLASGCSGSFVSANGLVLTNAHCVLDCVQALSGPQSDYVNRGFIAHRREAERQCPSEELNQLEAISDVTERVRKATAGLSGQAFIDARNAETARIESECVGAAAATRRCDVVELYGGGLYHLYRYRRYADVRLVFAPEYRIGFFGGDPDNFNFPRYNLDMGLLRVYEDGKPATTPQFFPIRREGAAVGELVMVTGHPGNTKRQLTVAQLERLRDADLIDLLAYYSERRALLWQYGRQSAEAARQAQSDLTYTENSLKVIRGQLDALLEPALLAHKRMEEERLRQIAGALQPDPWAAIAQAQQVYRTLRRPYTLLENRRGFYSEHFRIARHLVRAAEERTKPNHERLPEYQDAALPRLQQTLLSPEPIYPAYEKTKLAWSLTKLREQLGVDDPLVKLVLGNESPEVLAAKLVDGTRLSDPAERRRLWEGGFEAISASTDPFIQLARAIDAPSRELRKRYESEVEAVENKQAATIARVRFAHDGMQVYPDATFTLRLSYGEVRGWQEDGRTIPPFTTFAGLFQRATGTDPFALPESWLKAQTRLDGQTPFNFVTTNDIIGGNSGSPIIDRAGRIVGLAFDGNIHSLGGSFWYDEARNRCVGVHSAAMIEALDKVYGAKALLRELVVQP</sequence>
<comment type="function">
    <text evidence="6">Catalyzes the removal of dipeptides from the N-terminus of oligopeptides.</text>
</comment>
<keyword evidence="5 6" id="KW-0378">Hydrolase</keyword>
<evidence type="ECO:0000256" key="4">
    <source>
        <dbReference type="ARBA" id="ARBA00022729"/>
    </source>
</evidence>
<evidence type="ECO:0000256" key="2">
    <source>
        <dbReference type="ARBA" id="ARBA00022438"/>
    </source>
</evidence>
<protein>
    <recommendedName>
        <fullName evidence="6">Dipeptidyl-peptidase</fullName>
        <ecNumber evidence="6">3.4.14.-</ecNumber>
    </recommendedName>
</protein>
<reference evidence="7 8" key="1">
    <citation type="submission" date="2016-10" db="EMBL/GenBank/DDBJ databases">
        <authorList>
            <person name="de Groot N.N."/>
        </authorList>
    </citation>
    <scope>NUCLEOTIDE SEQUENCE [LARGE SCALE GENOMIC DNA]</scope>
    <source>
        <strain evidence="7 8">DSM 23609</strain>
    </source>
</reference>